<reference evidence="6" key="1">
    <citation type="journal article" date="2010" name="PLoS ONE">
        <title>The complete genome sequence of Cupriavidus metallidurans strain CH34, a master survivalist in harsh and anthropogenic environments.</title>
        <authorList>
            <person name="Janssen P.J."/>
            <person name="Van Houdt R."/>
            <person name="Moors H."/>
            <person name="Monsieurs P."/>
            <person name="Morin N."/>
            <person name="Michaux A."/>
            <person name="Benotmane M.A."/>
            <person name="Leys N."/>
            <person name="Vallaeys T."/>
            <person name="Lapidus A."/>
            <person name="Monchy S."/>
            <person name="Medigue C."/>
            <person name="Taghavi S."/>
            <person name="McCorkle S."/>
            <person name="Dunn J."/>
            <person name="van der Lelie D."/>
            <person name="Mergeay M."/>
        </authorList>
    </citation>
    <scope>NUCLEOTIDE SEQUENCE [LARGE SCALE GENOMIC DNA]</scope>
    <source>
        <strain evidence="6">ATCC 43123 / DSM 2839 / NBRC 102507 / CH34</strain>
    </source>
</reference>
<dbReference type="Pfam" id="PF00929">
    <property type="entry name" value="RNase_T"/>
    <property type="match status" value="1"/>
</dbReference>
<name>Q1LJF7_CUPMC</name>
<protein>
    <submittedName>
        <fullName evidence="5">3'-5' Exonuclease</fullName>
    </submittedName>
</protein>
<dbReference type="InterPro" id="IPR013520">
    <property type="entry name" value="Ribonucl_H"/>
</dbReference>
<gene>
    <name evidence="5" type="ordered locus">Rmet_2846</name>
</gene>
<dbReference type="GO" id="GO:0000175">
    <property type="term" value="F:3'-5'-RNA exonuclease activity"/>
    <property type="evidence" value="ECO:0007669"/>
    <property type="project" value="InterPro"/>
</dbReference>
<feature type="domain" description="Exonuclease" evidence="4">
    <location>
        <begin position="4"/>
        <end position="183"/>
    </location>
</feature>
<accession>Q1LJF7</accession>
<evidence type="ECO:0000259" key="4">
    <source>
        <dbReference type="SMART" id="SM00479"/>
    </source>
</evidence>
<dbReference type="eggNOG" id="COG5018">
    <property type="taxonomic scope" value="Bacteria"/>
</dbReference>
<keyword evidence="2" id="KW-0378">Hydrolase</keyword>
<keyword evidence="1" id="KW-0540">Nuclease</keyword>
<dbReference type="AlphaFoldDB" id="Q1LJF7"/>
<dbReference type="InterPro" id="IPR051274">
    <property type="entry name" value="3-5_Exoribonuclease"/>
</dbReference>
<dbReference type="InterPro" id="IPR047201">
    <property type="entry name" value="ERI-1_3'hExo-like"/>
</dbReference>
<dbReference type="RefSeq" id="WP_011517406.1">
    <property type="nucleotide sequence ID" value="NC_007973.1"/>
</dbReference>
<dbReference type="GO" id="GO:0003676">
    <property type="term" value="F:nucleic acid binding"/>
    <property type="evidence" value="ECO:0007669"/>
    <property type="project" value="InterPro"/>
</dbReference>
<dbReference type="Gene3D" id="3.30.420.10">
    <property type="entry name" value="Ribonuclease H-like superfamily/Ribonuclease H"/>
    <property type="match status" value="1"/>
</dbReference>
<dbReference type="SMART" id="SM00479">
    <property type="entry name" value="EXOIII"/>
    <property type="match status" value="1"/>
</dbReference>
<evidence type="ECO:0000256" key="1">
    <source>
        <dbReference type="ARBA" id="ARBA00022722"/>
    </source>
</evidence>
<evidence type="ECO:0000313" key="6">
    <source>
        <dbReference type="Proteomes" id="UP000002429"/>
    </source>
</evidence>
<evidence type="ECO:0000256" key="2">
    <source>
        <dbReference type="ARBA" id="ARBA00022801"/>
    </source>
</evidence>
<evidence type="ECO:0000256" key="3">
    <source>
        <dbReference type="ARBA" id="ARBA00022839"/>
    </source>
</evidence>
<keyword evidence="6" id="KW-1185">Reference proteome</keyword>
<dbReference type="Proteomes" id="UP000002429">
    <property type="component" value="Chromosome"/>
</dbReference>
<keyword evidence="3 5" id="KW-0269">Exonuclease</keyword>
<dbReference type="SUPFAM" id="SSF53098">
    <property type="entry name" value="Ribonuclease H-like"/>
    <property type="match status" value="1"/>
</dbReference>
<dbReference type="KEGG" id="rme:Rmet_2846"/>
<dbReference type="GO" id="GO:0006259">
    <property type="term" value="P:DNA metabolic process"/>
    <property type="evidence" value="ECO:0007669"/>
    <property type="project" value="UniProtKB-ARBA"/>
</dbReference>
<dbReference type="HOGENOM" id="CLU_037266_5_1_4"/>
<dbReference type="PANTHER" id="PTHR23044:SF61">
    <property type="entry name" value="3'-5' EXORIBONUCLEASE 1-RELATED"/>
    <property type="match status" value="1"/>
</dbReference>
<dbReference type="PANTHER" id="PTHR23044">
    <property type="entry name" value="3'-5' EXONUCLEASE ERI1-RELATED"/>
    <property type="match status" value="1"/>
</dbReference>
<dbReference type="InterPro" id="IPR036397">
    <property type="entry name" value="RNaseH_sf"/>
</dbReference>
<dbReference type="InterPro" id="IPR012337">
    <property type="entry name" value="RNaseH-like_sf"/>
</dbReference>
<sequence length="194" mass="21325">MNAPVLVVDLEATCSEDMAAGWEMETAEIGAVWVRGNGTVLDHFQSFVRPVVNPQLTAFFTNLTGISQSDVDDAPLFTVAAEQLRQFVERYQMPGSIWVSWGAWDARQLLRDSARYRIAEPIALPHQNGKRLFAKAQKIGKEVGMAKACQLAGQTIAGTHHRALDDAMSIVGLLPFVFGEKLLRAQHQANHSAP</sequence>
<dbReference type="STRING" id="266264.Rmet_2846"/>
<organism evidence="5 6">
    <name type="scientific">Cupriavidus metallidurans (strain ATCC 43123 / DSM 2839 / NBRC 102507 / CH34)</name>
    <name type="common">Ralstonia metallidurans</name>
    <dbReference type="NCBI Taxonomy" id="266264"/>
    <lineage>
        <taxon>Bacteria</taxon>
        <taxon>Pseudomonadati</taxon>
        <taxon>Pseudomonadota</taxon>
        <taxon>Betaproteobacteria</taxon>
        <taxon>Burkholderiales</taxon>
        <taxon>Burkholderiaceae</taxon>
        <taxon>Cupriavidus</taxon>
    </lineage>
</organism>
<evidence type="ECO:0000313" key="5">
    <source>
        <dbReference type="EMBL" id="ABF09719.1"/>
    </source>
</evidence>
<dbReference type="CDD" id="cd06133">
    <property type="entry name" value="ERI-1_3'hExo_like"/>
    <property type="match status" value="1"/>
</dbReference>
<proteinExistence type="predicted"/>
<dbReference type="EMBL" id="CP000352">
    <property type="protein sequence ID" value="ABF09719.1"/>
    <property type="molecule type" value="Genomic_DNA"/>
</dbReference>